<name>A0AC61R8Z5_9FIRM</name>
<proteinExistence type="predicted"/>
<dbReference type="Proteomes" id="UP000308836">
    <property type="component" value="Unassembled WGS sequence"/>
</dbReference>
<sequence>MRKRRRRTGFGLALLLVFLLADCGGTKRFDIVDGADFYILGYDGVTGYRMDNGQPVPVAQTEMKLVKKSVNPLVHRAEFHERYVVFFDEAGRVVSVDFHEGKVRFQKTKHGAWTTAGSSNDNYFAYTNGVAVFTPELKETDYVKLEPSVLVNDFQVADNPFFMTGSDLQESVDEFGNRVFQNRLLQGSVQDGKLTIENRGALENGAYWFGDTLGQGDVFYCVCLGWTDPATRQKVMEGSMFRYDIGQGTGEFFPIRESGPLDLYDVGENRLAITHMFRFGFTLFDQTTGTSSFVELEEQEERIMDIHRLDADRLLILSETRLLAYNLNTGAIDFAMPCDSKTGTAFHVWVAK</sequence>
<gene>
    <name evidence="1" type="ORF">E5336_02640</name>
</gene>
<evidence type="ECO:0000313" key="1">
    <source>
        <dbReference type="EMBL" id="TGY66707.1"/>
    </source>
</evidence>
<evidence type="ECO:0000313" key="2">
    <source>
        <dbReference type="Proteomes" id="UP000308836"/>
    </source>
</evidence>
<reference evidence="1" key="1">
    <citation type="submission" date="2019-04" db="EMBL/GenBank/DDBJ databases">
        <title>Microbes associate with the intestines of laboratory mice.</title>
        <authorList>
            <person name="Navarre W."/>
            <person name="Wong E."/>
            <person name="Huang K."/>
            <person name="Tropini C."/>
            <person name="Ng K."/>
            <person name="Yu B."/>
        </authorList>
    </citation>
    <scope>NUCLEOTIDE SEQUENCE</scope>
    <source>
        <strain evidence="1">NM09_H32</strain>
    </source>
</reference>
<accession>A0AC61R8Z5</accession>
<comment type="caution">
    <text evidence="1">The sequence shown here is derived from an EMBL/GenBank/DDBJ whole genome shotgun (WGS) entry which is preliminary data.</text>
</comment>
<dbReference type="EMBL" id="SRYG01000004">
    <property type="protein sequence ID" value="TGY66707.1"/>
    <property type="molecule type" value="Genomic_DNA"/>
</dbReference>
<organism evidence="1 2">
    <name type="scientific">Dubosiella muris</name>
    <dbReference type="NCBI Taxonomy" id="3038133"/>
    <lineage>
        <taxon>Bacteria</taxon>
        <taxon>Bacillati</taxon>
        <taxon>Bacillota</taxon>
        <taxon>Erysipelotrichia</taxon>
        <taxon>Erysipelotrichales</taxon>
        <taxon>Erysipelotrichaceae</taxon>
        <taxon>Dubosiella</taxon>
    </lineage>
</organism>
<protein>
    <submittedName>
        <fullName evidence="1">Uncharacterized protein</fullName>
    </submittedName>
</protein>
<keyword evidence="2" id="KW-1185">Reference proteome</keyword>